<feature type="coiled-coil region" evidence="2">
    <location>
        <begin position="145"/>
        <end position="253"/>
    </location>
</feature>
<dbReference type="PANTHER" id="PTHR21694:SF18">
    <property type="entry name" value="COILED-COIL DOMAIN-CONTAINING PROTEIN 63"/>
    <property type="match status" value="1"/>
</dbReference>
<accession>A0A075B187</accession>
<reference evidence="5 6" key="1">
    <citation type="journal article" date="2013" name="Curr. Biol.">
        <title>Shared signatures of parasitism and phylogenomics unite Cryptomycota and microsporidia.</title>
        <authorList>
            <person name="James T.Y."/>
            <person name="Pelin A."/>
            <person name="Bonen L."/>
            <person name="Ahrendt S."/>
            <person name="Sain D."/>
            <person name="Corradi N."/>
            <person name="Stajich J.E."/>
        </authorList>
    </citation>
    <scope>NUCLEOTIDE SEQUENCE [LARGE SCALE GENOMIC DNA]</scope>
    <source>
        <strain evidence="5 6">CSF55</strain>
    </source>
</reference>
<feature type="region of interest" description="Disordered" evidence="3">
    <location>
        <begin position="508"/>
        <end position="527"/>
    </location>
</feature>
<feature type="domain" description="ODAD1 central coiled coil region" evidence="4">
    <location>
        <begin position="149"/>
        <end position="429"/>
    </location>
</feature>
<sequence>MNRTVRRAQSVVSDQETNDGLAEIELVKLQRQYRIMEGDRKAYSEESRNFLKKQKSSIDQLKTDNMVLLNEIKLYEARLSAIKDGLKSKNGVGSESIQDQLEHFQKKMKYLQDTIHDIDNEALKCEKELNDQRVKMGSMNATQTNIAIQKQIRILENRLDKALIKFNKSLATNKTLRDVIDNLRRERSVFESVYRKQERELNEQKKLMADIIEASNNAYEARDEAQAKMIALKEKAEKEFMAYTQEIKELDRVLEQDRKFKSFMSVKNHPRVPGTSSSTIRIKKDKEKENHKGSQDMVLESVSDYESAFEKIQMVTGVKDFNELVSKFKEIEDQNFSLFNYVNEVNNQVEKTREDIQGINDQIQKYQEGREKIEQAKEEEARDLEKKLNEYISQISEDEKHYQNIIQTFDQVEIGIERLLGKVLSDEPETNAQNDVKNNNSDYDKSYLLKKLEKIETRANDLIMSQFVLSLPRRSAEEKESNTGVQLLFGGLTMQGQMAPLVNGITPPATGEDYDSDNEAADVSERPLNIDELRLKSLKGIAKREKSAGSSRSRLKKKGLINE</sequence>
<dbReference type="HOGENOM" id="CLU_027546_3_1_1"/>
<evidence type="ECO:0000313" key="5">
    <source>
        <dbReference type="EMBL" id="EPZ36351.1"/>
    </source>
</evidence>
<dbReference type="STRING" id="988480.A0A075B187"/>
<dbReference type="InterPro" id="IPR049258">
    <property type="entry name" value="ODAD1_CC"/>
</dbReference>
<dbReference type="InterPro" id="IPR051876">
    <property type="entry name" value="ODA-DC/CCD"/>
</dbReference>
<dbReference type="OrthoDB" id="6766775at2759"/>
<feature type="coiled-coil region" evidence="2">
    <location>
        <begin position="26"/>
        <end position="78"/>
    </location>
</feature>
<dbReference type="AlphaFoldDB" id="A0A075B187"/>
<dbReference type="Proteomes" id="UP000030755">
    <property type="component" value="Unassembled WGS sequence"/>
</dbReference>
<evidence type="ECO:0000256" key="2">
    <source>
        <dbReference type="SAM" id="Coils"/>
    </source>
</evidence>
<keyword evidence="6" id="KW-1185">Reference proteome</keyword>
<feature type="compositionally biased region" description="Acidic residues" evidence="3">
    <location>
        <begin position="512"/>
        <end position="522"/>
    </location>
</feature>
<dbReference type="Pfam" id="PF21773">
    <property type="entry name" value="ODAD1_CC"/>
    <property type="match status" value="1"/>
</dbReference>
<proteinExistence type="predicted"/>
<evidence type="ECO:0000313" key="6">
    <source>
        <dbReference type="Proteomes" id="UP000030755"/>
    </source>
</evidence>
<protein>
    <recommendedName>
        <fullName evidence="4">ODAD1 central coiled coil region domain-containing protein</fullName>
    </recommendedName>
</protein>
<dbReference type="OMA" id="CYKDTIC"/>
<evidence type="ECO:0000259" key="4">
    <source>
        <dbReference type="Pfam" id="PF21773"/>
    </source>
</evidence>
<evidence type="ECO:0000256" key="3">
    <source>
        <dbReference type="SAM" id="MobiDB-lite"/>
    </source>
</evidence>
<feature type="compositionally biased region" description="Basic residues" evidence="3">
    <location>
        <begin position="553"/>
        <end position="563"/>
    </location>
</feature>
<keyword evidence="1 2" id="KW-0175">Coiled coil</keyword>
<name>A0A075B187_ROZAC</name>
<evidence type="ECO:0000256" key="1">
    <source>
        <dbReference type="ARBA" id="ARBA00023054"/>
    </source>
</evidence>
<feature type="coiled-coil region" evidence="2">
    <location>
        <begin position="342"/>
        <end position="401"/>
    </location>
</feature>
<dbReference type="EMBL" id="KE560580">
    <property type="protein sequence ID" value="EPZ36351.1"/>
    <property type="molecule type" value="Genomic_DNA"/>
</dbReference>
<dbReference type="PANTHER" id="PTHR21694">
    <property type="entry name" value="COILED-COIL DOMAIN-CONTAINING PROTEIN 63"/>
    <property type="match status" value="1"/>
</dbReference>
<organism evidence="5 6">
    <name type="scientific">Rozella allomycis (strain CSF55)</name>
    <dbReference type="NCBI Taxonomy" id="988480"/>
    <lineage>
        <taxon>Eukaryota</taxon>
        <taxon>Fungi</taxon>
        <taxon>Fungi incertae sedis</taxon>
        <taxon>Cryptomycota</taxon>
        <taxon>Cryptomycota incertae sedis</taxon>
        <taxon>Rozella</taxon>
    </lineage>
</organism>
<feature type="region of interest" description="Disordered" evidence="3">
    <location>
        <begin position="541"/>
        <end position="563"/>
    </location>
</feature>
<gene>
    <name evidence="5" type="ORF">O9G_004010</name>
</gene>